<organism evidence="2 3">
    <name type="scientific">Penicillium salamii</name>
    <dbReference type="NCBI Taxonomy" id="1612424"/>
    <lineage>
        <taxon>Eukaryota</taxon>
        <taxon>Fungi</taxon>
        <taxon>Dikarya</taxon>
        <taxon>Ascomycota</taxon>
        <taxon>Pezizomycotina</taxon>
        <taxon>Eurotiomycetes</taxon>
        <taxon>Eurotiomycetidae</taxon>
        <taxon>Eurotiales</taxon>
        <taxon>Aspergillaceae</taxon>
        <taxon>Penicillium</taxon>
    </lineage>
</organism>
<accession>A0A9W4JSE1</accession>
<gene>
    <name evidence="2" type="ORF">PSALAMII_LOCUS8874</name>
</gene>
<evidence type="ECO:0000256" key="1">
    <source>
        <dbReference type="SAM" id="MobiDB-lite"/>
    </source>
</evidence>
<keyword evidence="3" id="KW-1185">Reference proteome</keyword>
<dbReference type="EMBL" id="CAJVPG010000428">
    <property type="protein sequence ID" value="CAG8411540.1"/>
    <property type="molecule type" value="Genomic_DNA"/>
</dbReference>
<reference evidence="2" key="1">
    <citation type="submission" date="2021-07" db="EMBL/GenBank/DDBJ databases">
        <authorList>
            <person name="Branca A.L. A."/>
        </authorList>
    </citation>
    <scope>NUCLEOTIDE SEQUENCE</scope>
</reference>
<proteinExistence type="predicted"/>
<dbReference type="Proteomes" id="UP001152649">
    <property type="component" value="Unassembled WGS sequence"/>
</dbReference>
<evidence type="ECO:0000313" key="2">
    <source>
        <dbReference type="EMBL" id="CAG8411540.1"/>
    </source>
</evidence>
<name>A0A9W4JSE1_9EURO</name>
<comment type="caution">
    <text evidence="2">The sequence shown here is derived from an EMBL/GenBank/DDBJ whole genome shotgun (WGS) entry which is preliminary data.</text>
</comment>
<dbReference type="AlphaFoldDB" id="A0A9W4JSE1"/>
<sequence>MLIFSGPPTLHDSDPPRQRSSTTAILHDSDPPRQRSSIMILHNGDPQ</sequence>
<evidence type="ECO:0000313" key="3">
    <source>
        <dbReference type="Proteomes" id="UP001152649"/>
    </source>
</evidence>
<feature type="region of interest" description="Disordered" evidence="1">
    <location>
        <begin position="1"/>
        <end position="47"/>
    </location>
</feature>
<protein>
    <submittedName>
        <fullName evidence="2">Uncharacterized protein</fullName>
    </submittedName>
</protein>